<keyword evidence="1" id="KW-0732">Signal</keyword>
<organism evidence="2 3">
    <name type="scientific">Glycomyces harbinensis</name>
    <dbReference type="NCBI Taxonomy" id="58114"/>
    <lineage>
        <taxon>Bacteria</taxon>
        <taxon>Bacillati</taxon>
        <taxon>Actinomycetota</taxon>
        <taxon>Actinomycetes</taxon>
        <taxon>Glycomycetales</taxon>
        <taxon>Glycomycetaceae</taxon>
        <taxon>Glycomyces</taxon>
    </lineage>
</organism>
<proteinExistence type="predicted"/>
<name>A0A1G7ALS5_9ACTN</name>
<keyword evidence="3" id="KW-1185">Reference proteome</keyword>
<evidence type="ECO:0000313" key="3">
    <source>
        <dbReference type="Proteomes" id="UP000198949"/>
    </source>
</evidence>
<dbReference type="RefSeq" id="WP_143015003.1">
    <property type="nucleotide sequence ID" value="NZ_FNAD01000014.1"/>
</dbReference>
<evidence type="ECO:0000313" key="2">
    <source>
        <dbReference type="EMBL" id="SDE15752.1"/>
    </source>
</evidence>
<dbReference type="OrthoDB" id="5193414at2"/>
<dbReference type="Proteomes" id="UP000198949">
    <property type="component" value="Unassembled WGS sequence"/>
</dbReference>
<gene>
    <name evidence="2" type="ORF">SAMN05216270_11424</name>
</gene>
<protein>
    <submittedName>
        <fullName evidence="2">Uncharacterized protein</fullName>
    </submittedName>
</protein>
<accession>A0A1G7ALS5</accession>
<dbReference type="PROSITE" id="PS51257">
    <property type="entry name" value="PROKAR_LIPOPROTEIN"/>
    <property type="match status" value="1"/>
</dbReference>
<evidence type="ECO:0000256" key="1">
    <source>
        <dbReference type="SAM" id="SignalP"/>
    </source>
</evidence>
<feature type="signal peptide" evidence="1">
    <location>
        <begin position="1"/>
        <end position="21"/>
    </location>
</feature>
<reference evidence="3" key="1">
    <citation type="submission" date="2016-10" db="EMBL/GenBank/DDBJ databases">
        <authorList>
            <person name="Varghese N."/>
            <person name="Submissions S."/>
        </authorList>
    </citation>
    <scope>NUCLEOTIDE SEQUENCE [LARGE SCALE GENOMIC DNA]</scope>
    <source>
        <strain evidence="3">CGMCC 4.3516</strain>
    </source>
</reference>
<dbReference type="AlphaFoldDB" id="A0A1G7ALS5"/>
<dbReference type="EMBL" id="FNAD01000014">
    <property type="protein sequence ID" value="SDE15752.1"/>
    <property type="molecule type" value="Genomic_DNA"/>
</dbReference>
<sequence>MLKFSLLAATVLLLSACGQQPDESAAADSPPTMPEMTLSVTEYDDGLEVVMEATVEVASDGSWQRTGTETDAGVLTEEQVRRIDELVDAPDFPVDPDNDMAGTTVVPDYLWSLTTGDDQVSNGNGGFVGSDPAGEIAGIIIEAADVGPTLEDE</sequence>
<feature type="chain" id="PRO_5039714510" evidence="1">
    <location>
        <begin position="22"/>
        <end position="153"/>
    </location>
</feature>